<dbReference type="Pfam" id="PF14281">
    <property type="entry name" value="PDDEXK_4"/>
    <property type="match status" value="1"/>
</dbReference>
<dbReference type="AlphaFoldDB" id="A0A927XH42"/>
<name>A0A927XH42_9STRE</name>
<dbReference type="Proteomes" id="UP000700800">
    <property type="component" value="Unassembled WGS sequence"/>
</dbReference>
<dbReference type="EMBL" id="SVAF01000052">
    <property type="protein sequence ID" value="MBE6165700.1"/>
    <property type="molecule type" value="Genomic_DNA"/>
</dbReference>
<evidence type="ECO:0000313" key="2">
    <source>
        <dbReference type="Proteomes" id="UP000700800"/>
    </source>
</evidence>
<dbReference type="InterPro" id="IPR029470">
    <property type="entry name" value="PDDEXK_4"/>
</dbReference>
<accession>A0A927XH42</accession>
<proteinExistence type="predicted"/>
<reference evidence="1" key="1">
    <citation type="submission" date="2019-04" db="EMBL/GenBank/DDBJ databases">
        <title>Evolution of Biomass-Degrading Anaerobic Consortia Revealed by Metagenomics.</title>
        <authorList>
            <person name="Peng X."/>
        </authorList>
    </citation>
    <scope>NUCLEOTIDE SEQUENCE</scope>
    <source>
        <strain evidence="1">SIG195</strain>
    </source>
</reference>
<protein>
    <recommendedName>
        <fullName evidence="3">PD-(D/E)XK nuclease superfamily protein</fullName>
    </recommendedName>
</protein>
<gene>
    <name evidence="1" type="ORF">E7156_10605</name>
</gene>
<evidence type="ECO:0008006" key="3">
    <source>
        <dbReference type="Google" id="ProtNLM"/>
    </source>
</evidence>
<organism evidence="1 2">
    <name type="scientific">Streptococcus gallolyticus</name>
    <dbReference type="NCBI Taxonomy" id="315405"/>
    <lineage>
        <taxon>Bacteria</taxon>
        <taxon>Bacillati</taxon>
        <taxon>Bacillota</taxon>
        <taxon>Bacilli</taxon>
        <taxon>Lactobacillales</taxon>
        <taxon>Streptococcaceae</taxon>
        <taxon>Streptococcus</taxon>
    </lineage>
</organism>
<sequence length="406" mass="48137">MNMNEEKMTEFLMYLENQSGEDFKKWLTGINFFEILGISSSEIRHSRMLAWLLDPKESHKLGSEFLKKFLLKVIDRNENITEVKSVDVFLRDFSDADVYRESKNNIDIFLSSPKNKFNLVIENKIFTSDHNNQLEKYRIYTEKEYPDFKNLYVYLTPNGNAPINASDDECRYWRVLSYKEISLILNDIINGLHESSKVRFVIKEYNDNLRRNILNDEELKQLSADIYFKYKEVLDLIINNKPDAYSEIRESFIKILNDLNQEGKIIYDGNHDDSSLIRFRTKALDVFFNNKISSDNGWGGSLYYYEIDQWKSLPIKDIQVKLSIVNSTSYASEEQTENIRKFTHGRYYKGKKLSNDKDSYNCDYRFSKLELEFEDIWGVKMEHILRNYLEKVLNEIVELEETIING</sequence>
<comment type="caution">
    <text evidence="1">The sequence shown here is derived from an EMBL/GenBank/DDBJ whole genome shotgun (WGS) entry which is preliminary data.</text>
</comment>
<evidence type="ECO:0000313" key="1">
    <source>
        <dbReference type="EMBL" id="MBE6165700.1"/>
    </source>
</evidence>